<accession>A0A5C7AM28</accession>
<dbReference type="Pfam" id="PF20351">
    <property type="entry name" value="DUF6646"/>
    <property type="match status" value="1"/>
</dbReference>
<gene>
    <name evidence="2" type="ORF">ES711_08935</name>
</gene>
<dbReference type="InterPro" id="IPR046588">
    <property type="entry name" value="DUF6646"/>
</dbReference>
<proteinExistence type="predicted"/>
<evidence type="ECO:0000313" key="2">
    <source>
        <dbReference type="EMBL" id="TXE08613.1"/>
    </source>
</evidence>
<dbReference type="OrthoDB" id="1118003at2"/>
<keyword evidence="1" id="KW-0732">Signal</keyword>
<dbReference type="Proteomes" id="UP000321734">
    <property type="component" value="Unassembled WGS sequence"/>
</dbReference>
<reference evidence="2 3" key="1">
    <citation type="submission" date="2019-08" db="EMBL/GenBank/DDBJ databases">
        <title>Genome sequence of Gelidibacter salicanalis IC162T.</title>
        <authorList>
            <person name="Bowman J.P."/>
        </authorList>
    </citation>
    <scope>NUCLEOTIDE SEQUENCE [LARGE SCALE GENOMIC DNA]</scope>
    <source>
        <strain evidence="2 3">IC162</strain>
    </source>
</reference>
<dbReference type="AlphaFoldDB" id="A0A5C7AM28"/>
<evidence type="ECO:0008006" key="4">
    <source>
        <dbReference type="Google" id="ProtNLM"/>
    </source>
</evidence>
<evidence type="ECO:0000256" key="1">
    <source>
        <dbReference type="SAM" id="SignalP"/>
    </source>
</evidence>
<name>A0A5C7AM28_9FLAO</name>
<organism evidence="2 3">
    <name type="scientific">Gelidibacter salicanalis</name>
    <dbReference type="NCBI Taxonomy" id="291193"/>
    <lineage>
        <taxon>Bacteria</taxon>
        <taxon>Pseudomonadati</taxon>
        <taxon>Bacteroidota</taxon>
        <taxon>Flavobacteriia</taxon>
        <taxon>Flavobacteriales</taxon>
        <taxon>Flavobacteriaceae</taxon>
        <taxon>Gelidibacter</taxon>
    </lineage>
</organism>
<comment type="caution">
    <text evidence="2">The sequence shown here is derived from an EMBL/GenBank/DDBJ whole genome shotgun (WGS) entry which is preliminary data.</text>
</comment>
<sequence length="163" mass="17654">MKKLIVLLSILSVSFANAQAFKGNTDNKLQIGANIQENATGINVAFDYGLGENISVGLSGAYALGVKEELDASFGDRFDIKGRLNAHLGSVLNIDENFDLYPGLNLSLKNFGGHVGARYFFSDGFGIYAESVFPLAKYDNDIINPAHLIHNQFVFNLGATFSL</sequence>
<keyword evidence="3" id="KW-1185">Reference proteome</keyword>
<dbReference type="EMBL" id="VORX01000003">
    <property type="protein sequence ID" value="TXE08613.1"/>
    <property type="molecule type" value="Genomic_DNA"/>
</dbReference>
<feature type="chain" id="PRO_5022675948" description="Porin family protein" evidence="1">
    <location>
        <begin position="19"/>
        <end position="163"/>
    </location>
</feature>
<evidence type="ECO:0000313" key="3">
    <source>
        <dbReference type="Proteomes" id="UP000321734"/>
    </source>
</evidence>
<feature type="signal peptide" evidence="1">
    <location>
        <begin position="1"/>
        <end position="18"/>
    </location>
</feature>
<protein>
    <recommendedName>
        <fullName evidence="4">Porin family protein</fullName>
    </recommendedName>
</protein>
<dbReference type="RefSeq" id="WP_146892726.1">
    <property type="nucleotide sequence ID" value="NZ_VORX01000003.1"/>
</dbReference>